<feature type="signal peptide" evidence="5">
    <location>
        <begin position="1"/>
        <end position="33"/>
    </location>
</feature>
<evidence type="ECO:0000256" key="1">
    <source>
        <dbReference type="ARBA" id="ARBA00007754"/>
    </source>
</evidence>
<protein>
    <recommendedName>
        <fullName evidence="6">GH26 domain-containing protein</fullName>
    </recommendedName>
</protein>
<reference evidence="7 8" key="1">
    <citation type="submission" date="2021-08" db="EMBL/GenBank/DDBJ databases">
        <title>Streptomyces sp. PTM05 isolated from lichen.</title>
        <authorList>
            <person name="Somphong A."/>
            <person name="Phongsopitanun W."/>
            <person name="Tanasupawat S."/>
        </authorList>
    </citation>
    <scope>NUCLEOTIDE SEQUENCE [LARGE SCALE GENOMIC DNA]</scope>
    <source>
        <strain evidence="7 8">Ptm05</strain>
    </source>
</reference>
<name>A0ABS7QTC7_9ACTN</name>
<feature type="active site" description="Nucleophile" evidence="4">
    <location>
        <position position="269"/>
    </location>
</feature>
<dbReference type="SUPFAM" id="SSF51445">
    <property type="entry name" value="(Trans)glycosidases"/>
    <property type="match status" value="1"/>
</dbReference>
<dbReference type="PROSITE" id="PS51318">
    <property type="entry name" value="TAT"/>
    <property type="match status" value="1"/>
</dbReference>
<evidence type="ECO:0000259" key="6">
    <source>
        <dbReference type="PROSITE" id="PS51764"/>
    </source>
</evidence>
<feature type="domain" description="GH26" evidence="6">
    <location>
        <begin position="29"/>
        <end position="341"/>
    </location>
</feature>
<dbReference type="Gene3D" id="3.20.20.80">
    <property type="entry name" value="Glycosidases"/>
    <property type="match status" value="1"/>
</dbReference>
<dbReference type="Proteomes" id="UP001198565">
    <property type="component" value="Unassembled WGS sequence"/>
</dbReference>
<dbReference type="InterPro" id="IPR006311">
    <property type="entry name" value="TAT_signal"/>
</dbReference>
<keyword evidence="8" id="KW-1185">Reference proteome</keyword>
<dbReference type="RefSeq" id="WP_222978660.1">
    <property type="nucleotide sequence ID" value="NZ_JAINVZ010000010.1"/>
</dbReference>
<evidence type="ECO:0000256" key="4">
    <source>
        <dbReference type="PROSITE-ProRule" id="PRU01100"/>
    </source>
</evidence>
<organism evidence="7 8">
    <name type="scientific">Streptantibioticus parmotrematis</name>
    <dbReference type="NCBI Taxonomy" id="2873249"/>
    <lineage>
        <taxon>Bacteria</taxon>
        <taxon>Bacillati</taxon>
        <taxon>Actinomycetota</taxon>
        <taxon>Actinomycetes</taxon>
        <taxon>Kitasatosporales</taxon>
        <taxon>Streptomycetaceae</taxon>
        <taxon>Streptantibioticus</taxon>
    </lineage>
</organism>
<evidence type="ECO:0000256" key="5">
    <source>
        <dbReference type="SAM" id="SignalP"/>
    </source>
</evidence>
<comment type="similarity">
    <text evidence="1 4">Belongs to the glycosyl hydrolase 26 family.</text>
</comment>
<feature type="chain" id="PRO_5045876947" description="GH26 domain-containing protein" evidence="5">
    <location>
        <begin position="34"/>
        <end position="353"/>
    </location>
</feature>
<keyword evidence="2 4" id="KW-0378">Hydrolase</keyword>
<evidence type="ECO:0000256" key="2">
    <source>
        <dbReference type="ARBA" id="ARBA00022801"/>
    </source>
</evidence>
<evidence type="ECO:0000313" key="7">
    <source>
        <dbReference type="EMBL" id="MBY8886448.1"/>
    </source>
</evidence>
<dbReference type="InterPro" id="IPR000805">
    <property type="entry name" value="Glyco_hydro_26"/>
</dbReference>
<dbReference type="EMBL" id="JAINVZ010000010">
    <property type="protein sequence ID" value="MBY8886448.1"/>
    <property type="molecule type" value="Genomic_DNA"/>
</dbReference>
<proteinExistence type="inferred from homology"/>
<gene>
    <name evidence="7" type="ORF">K7472_16460</name>
</gene>
<comment type="caution">
    <text evidence="7">The sequence shown here is derived from an EMBL/GenBank/DDBJ whole genome shotgun (WGS) entry which is preliminary data.</text>
</comment>
<sequence>MRRTSRGKGSRRRAKRTGTIAGLAALLGAAAFAASTFLTTPGAQAAAVTHPVIWGLESGSISADVGGNGIVGGSATADTMSGKASGLAPGIDSWFVSQAATAANVNQMNVSRAAGAVPMIAWSPQGTLSQIASGAQDAQLTSMAQSLAAYGHPFYIRPFAEFNTPWETYSLGKSGNTPQAMSAAWKRMFGIFRKYDGSNALFVWTVGYSGTTNTVKPSWPGSGYVNYVGIDAYDWCTSASWCPGDQYRYKSMLALLRSFDAGRPTMLAETATGLNTAGKGAWLSNALSASKADGLYAVIWFDEALQGQPDWRLAVPPAAAPSEHSALLQTMVASPRWDSITTLEKYAVSARWN</sequence>
<dbReference type="InterPro" id="IPR022790">
    <property type="entry name" value="GH26_dom"/>
</dbReference>
<dbReference type="PANTHER" id="PTHR40079:SF4">
    <property type="entry name" value="GH26 DOMAIN-CONTAINING PROTEIN-RELATED"/>
    <property type="match status" value="1"/>
</dbReference>
<dbReference type="Pfam" id="PF02156">
    <property type="entry name" value="Glyco_hydro_26"/>
    <property type="match status" value="1"/>
</dbReference>
<accession>A0ABS7QTC7</accession>
<keyword evidence="3 4" id="KW-0326">Glycosidase</keyword>
<keyword evidence="5" id="KW-0732">Signal</keyword>
<evidence type="ECO:0000313" key="8">
    <source>
        <dbReference type="Proteomes" id="UP001198565"/>
    </source>
</evidence>
<dbReference type="InterPro" id="IPR017853">
    <property type="entry name" value="GH"/>
</dbReference>
<evidence type="ECO:0000256" key="3">
    <source>
        <dbReference type="ARBA" id="ARBA00023295"/>
    </source>
</evidence>
<dbReference type="PROSITE" id="PS51764">
    <property type="entry name" value="GH26"/>
    <property type="match status" value="1"/>
</dbReference>
<dbReference type="PANTHER" id="PTHR40079">
    <property type="entry name" value="MANNAN ENDO-1,4-BETA-MANNOSIDASE E-RELATED"/>
    <property type="match status" value="1"/>
</dbReference>
<feature type="active site" description="Proton donor" evidence="4">
    <location>
        <position position="161"/>
    </location>
</feature>